<dbReference type="AlphaFoldDB" id="A0A9Q0FK13"/>
<evidence type="ECO:0000313" key="2">
    <source>
        <dbReference type="EMBL" id="KAJ4832938.1"/>
    </source>
</evidence>
<protein>
    <recommendedName>
        <fullName evidence="4">DUF4283 domain-containing protein</fullName>
    </recommendedName>
</protein>
<evidence type="ECO:0000313" key="3">
    <source>
        <dbReference type="Proteomes" id="UP001141552"/>
    </source>
</evidence>
<reference evidence="2" key="1">
    <citation type="submission" date="2022-02" db="EMBL/GenBank/DDBJ databases">
        <authorList>
            <person name="Henning P.M."/>
            <person name="McCubbin A.G."/>
            <person name="Shore J.S."/>
        </authorList>
    </citation>
    <scope>NUCLEOTIDE SEQUENCE</scope>
    <source>
        <strain evidence="2">F60SS</strain>
        <tissue evidence="2">Leaves</tissue>
    </source>
</reference>
<feature type="compositionally biased region" description="Low complexity" evidence="1">
    <location>
        <begin position="142"/>
        <end position="161"/>
    </location>
</feature>
<evidence type="ECO:0000256" key="1">
    <source>
        <dbReference type="SAM" id="MobiDB-lite"/>
    </source>
</evidence>
<comment type="caution">
    <text evidence="2">The sequence shown here is derived from an EMBL/GenBank/DDBJ whole genome shotgun (WGS) entry which is preliminary data.</text>
</comment>
<reference evidence="2" key="2">
    <citation type="journal article" date="2023" name="Plants (Basel)">
        <title>Annotation of the Turnera subulata (Passifloraceae) Draft Genome Reveals the S-Locus Evolved after the Divergence of Turneroideae from Passifloroideae in a Stepwise Manner.</title>
        <authorList>
            <person name="Henning P.M."/>
            <person name="Roalson E.H."/>
            <person name="Mir W."/>
            <person name="McCubbin A.G."/>
            <person name="Shore J.S."/>
        </authorList>
    </citation>
    <scope>NUCLEOTIDE SEQUENCE</scope>
    <source>
        <strain evidence="2">F60SS</strain>
    </source>
</reference>
<keyword evidence="3" id="KW-1185">Reference proteome</keyword>
<evidence type="ECO:0008006" key="4">
    <source>
        <dbReference type="Google" id="ProtNLM"/>
    </source>
</evidence>
<dbReference type="Proteomes" id="UP001141552">
    <property type="component" value="Unassembled WGS sequence"/>
</dbReference>
<dbReference type="EMBL" id="JAKUCV010005040">
    <property type="protein sequence ID" value="KAJ4832938.1"/>
    <property type="molecule type" value="Genomic_DNA"/>
</dbReference>
<sequence>MGGKSVLIQFNAITDLDSCCNRVPDWINSYFEVFKIWEDGDFPSDRVCWVHVFGTPPQAWNADFFSLIAVRFGSLLHVDLTHSGGNRIDVAKLMILTSDMMLIHSSFSVPINGKSFTINVEEAQPCLSCCSPSVETTLAAKPTSSHTHQSSSSSPPHSSPSEVVQTSAATTTNQPIPSDNAISSDPFGILDVVLELNNRYAMLSNIPHADNTMLSNPCHAPNQIPDTFIKTWPTTSLDNGKSYAGIPSVPHHCSLRPTSSIFNSSNSPPRSNNPFPCLVTSSPLTTQNTLSTPSWPVLQLVNNKQEKKMKRINNYGSVDSIQSTNSDDIRLVNRIILNDTPASPPSSHKSCEVEHTMVVGNAIGWDVSDNADDIEGVIGKLVDKEVVEWVRSRTES</sequence>
<proteinExistence type="predicted"/>
<feature type="region of interest" description="Disordered" evidence="1">
    <location>
        <begin position="140"/>
        <end position="181"/>
    </location>
</feature>
<organism evidence="2 3">
    <name type="scientific">Turnera subulata</name>
    <dbReference type="NCBI Taxonomy" id="218843"/>
    <lineage>
        <taxon>Eukaryota</taxon>
        <taxon>Viridiplantae</taxon>
        <taxon>Streptophyta</taxon>
        <taxon>Embryophyta</taxon>
        <taxon>Tracheophyta</taxon>
        <taxon>Spermatophyta</taxon>
        <taxon>Magnoliopsida</taxon>
        <taxon>eudicotyledons</taxon>
        <taxon>Gunneridae</taxon>
        <taxon>Pentapetalae</taxon>
        <taxon>rosids</taxon>
        <taxon>fabids</taxon>
        <taxon>Malpighiales</taxon>
        <taxon>Passifloraceae</taxon>
        <taxon>Turnera</taxon>
    </lineage>
</organism>
<name>A0A9Q0FK13_9ROSI</name>
<accession>A0A9Q0FK13</accession>
<gene>
    <name evidence="2" type="ORF">Tsubulata_022986</name>
</gene>
<feature type="compositionally biased region" description="Polar residues" evidence="1">
    <location>
        <begin position="162"/>
        <end position="181"/>
    </location>
</feature>